<name>K0RM20_THAOC</name>
<evidence type="ECO:0000256" key="1">
    <source>
        <dbReference type="SAM" id="MobiDB-lite"/>
    </source>
</evidence>
<evidence type="ECO:0000313" key="2">
    <source>
        <dbReference type="EMBL" id="EJK54170.1"/>
    </source>
</evidence>
<dbReference type="Proteomes" id="UP000266841">
    <property type="component" value="Unassembled WGS sequence"/>
</dbReference>
<accession>K0RM20</accession>
<sequence length="74" mass="7497">MSEPAELVLPSDWGSLEGLEQGSAGPERSDRGFLCLELGSPAEPFPPPTDRAGSELELESTGLDLSGPAAGTGG</sequence>
<comment type="caution">
    <text evidence="2">The sequence shown here is derived from an EMBL/GenBank/DDBJ whole genome shotgun (WGS) entry which is preliminary data.</text>
</comment>
<feature type="region of interest" description="Disordered" evidence="1">
    <location>
        <begin position="1"/>
        <end position="74"/>
    </location>
</feature>
<proteinExistence type="predicted"/>
<feature type="non-terminal residue" evidence="2">
    <location>
        <position position="74"/>
    </location>
</feature>
<gene>
    <name evidence="2" type="ORF">THAOC_26265</name>
</gene>
<dbReference type="AlphaFoldDB" id="K0RM20"/>
<organism evidence="2 3">
    <name type="scientific">Thalassiosira oceanica</name>
    <name type="common">Marine diatom</name>
    <dbReference type="NCBI Taxonomy" id="159749"/>
    <lineage>
        <taxon>Eukaryota</taxon>
        <taxon>Sar</taxon>
        <taxon>Stramenopiles</taxon>
        <taxon>Ochrophyta</taxon>
        <taxon>Bacillariophyta</taxon>
        <taxon>Coscinodiscophyceae</taxon>
        <taxon>Thalassiosirophycidae</taxon>
        <taxon>Thalassiosirales</taxon>
        <taxon>Thalassiosiraceae</taxon>
        <taxon>Thalassiosira</taxon>
    </lineage>
</organism>
<evidence type="ECO:0000313" key="3">
    <source>
        <dbReference type="Proteomes" id="UP000266841"/>
    </source>
</evidence>
<dbReference type="EMBL" id="AGNL01036259">
    <property type="protein sequence ID" value="EJK54170.1"/>
    <property type="molecule type" value="Genomic_DNA"/>
</dbReference>
<protein>
    <submittedName>
        <fullName evidence="2">Uncharacterized protein</fullName>
    </submittedName>
</protein>
<keyword evidence="3" id="KW-1185">Reference proteome</keyword>
<reference evidence="2 3" key="1">
    <citation type="journal article" date="2012" name="Genome Biol.">
        <title>Genome and low-iron response of an oceanic diatom adapted to chronic iron limitation.</title>
        <authorList>
            <person name="Lommer M."/>
            <person name="Specht M."/>
            <person name="Roy A.S."/>
            <person name="Kraemer L."/>
            <person name="Andreson R."/>
            <person name="Gutowska M.A."/>
            <person name="Wolf J."/>
            <person name="Bergner S.V."/>
            <person name="Schilhabel M.B."/>
            <person name="Klostermeier U.C."/>
            <person name="Beiko R.G."/>
            <person name="Rosenstiel P."/>
            <person name="Hippler M."/>
            <person name="Laroche J."/>
        </authorList>
    </citation>
    <scope>NUCLEOTIDE SEQUENCE [LARGE SCALE GENOMIC DNA]</scope>
    <source>
        <strain evidence="2 3">CCMP1005</strain>
    </source>
</reference>